<evidence type="ECO:0000256" key="1">
    <source>
        <dbReference type="ARBA" id="ARBA00009013"/>
    </source>
</evidence>
<dbReference type="PROSITE" id="PS50801">
    <property type="entry name" value="STAS"/>
    <property type="match status" value="1"/>
</dbReference>
<dbReference type="OrthoDB" id="3629170at2"/>
<dbReference type="Proteomes" id="UP000182740">
    <property type="component" value="Unassembled WGS sequence"/>
</dbReference>
<sequence>MTGTDGAEAALTVRRITLPDAVVVTAAGELDLATAPALRRHALAALDRRPPALIVDLDGIRFCGSAGLQVLAELVSATGGAGLPFAVVTGRPAVLRTIRLTRLDAALSLHPTVDRARTWFRDRPDR</sequence>
<dbReference type="GO" id="GO:0043856">
    <property type="term" value="F:anti-sigma factor antagonist activity"/>
    <property type="evidence" value="ECO:0007669"/>
    <property type="project" value="InterPro"/>
</dbReference>
<dbReference type="PANTHER" id="PTHR33495">
    <property type="entry name" value="ANTI-SIGMA FACTOR ANTAGONIST TM_1081-RELATED-RELATED"/>
    <property type="match status" value="1"/>
</dbReference>
<dbReference type="EMBL" id="FPJG01000006">
    <property type="protein sequence ID" value="SFW67553.1"/>
    <property type="molecule type" value="Genomic_DNA"/>
</dbReference>
<gene>
    <name evidence="4" type="ORF">SAMN04489730_2741</name>
</gene>
<dbReference type="Pfam" id="PF01740">
    <property type="entry name" value="STAS"/>
    <property type="match status" value="1"/>
</dbReference>
<dbReference type="AlphaFoldDB" id="A0A1K1R6K7"/>
<dbReference type="InterPro" id="IPR003658">
    <property type="entry name" value="Anti-sigma_ant"/>
</dbReference>
<proteinExistence type="inferred from homology"/>
<dbReference type="InterPro" id="IPR002645">
    <property type="entry name" value="STAS_dom"/>
</dbReference>
<evidence type="ECO:0000313" key="5">
    <source>
        <dbReference type="Proteomes" id="UP000182740"/>
    </source>
</evidence>
<evidence type="ECO:0000256" key="2">
    <source>
        <dbReference type="RuleBase" id="RU003749"/>
    </source>
</evidence>
<protein>
    <recommendedName>
        <fullName evidence="2">Anti-sigma factor antagonist</fullName>
    </recommendedName>
</protein>
<dbReference type="PANTHER" id="PTHR33495:SF2">
    <property type="entry name" value="ANTI-SIGMA FACTOR ANTAGONIST TM_1081-RELATED"/>
    <property type="match status" value="1"/>
</dbReference>
<evidence type="ECO:0000313" key="4">
    <source>
        <dbReference type="EMBL" id="SFW67553.1"/>
    </source>
</evidence>
<comment type="similarity">
    <text evidence="1 2">Belongs to the anti-sigma-factor antagonist family.</text>
</comment>
<dbReference type="Gene3D" id="3.30.750.24">
    <property type="entry name" value="STAS domain"/>
    <property type="match status" value="1"/>
</dbReference>
<dbReference type="STRING" id="546364.SAMN04489730_2741"/>
<dbReference type="RefSeq" id="WP_072476637.1">
    <property type="nucleotide sequence ID" value="NZ_FPJG01000006.1"/>
</dbReference>
<keyword evidence="5" id="KW-1185">Reference proteome</keyword>
<feature type="domain" description="STAS" evidence="3">
    <location>
        <begin position="11"/>
        <end position="120"/>
    </location>
</feature>
<name>A0A1K1R6K7_9PSEU</name>
<dbReference type="InterPro" id="IPR036513">
    <property type="entry name" value="STAS_dom_sf"/>
</dbReference>
<dbReference type="CDD" id="cd07043">
    <property type="entry name" value="STAS_anti-anti-sigma_factors"/>
    <property type="match status" value="1"/>
</dbReference>
<accession>A0A1K1R6K7</accession>
<evidence type="ECO:0000259" key="3">
    <source>
        <dbReference type="PROSITE" id="PS50801"/>
    </source>
</evidence>
<dbReference type="NCBIfam" id="TIGR00377">
    <property type="entry name" value="ant_ant_sig"/>
    <property type="match status" value="1"/>
</dbReference>
<organism evidence="4 5">
    <name type="scientific">Amycolatopsis australiensis</name>
    <dbReference type="NCBI Taxonomy" id="546364"/>
    <lineage>
        <taxon>Bacteria</taxon>
        <taxon>Bacillati</taxon>
        <taxon>Actinomycetota</taxon>
        <taxon>Actinomycetes</taxon>
        <taxon>Pseudonocardiales</taxon>
        <taxon>Pseudonocardiaceae</taxon>
        <taxon>Amycolatopsis</taxon>
    </lineage>
</organism>
<dbReference type="SUPFAM" id="SSF52091">
    <property type="entry name" value="SpoIIaa-like"/>
    <property type="match status" value="1"/>
</dbReference>
<reference evidence="5" key="1">
    <citation type="submission" date="2016-11" db="EMBL/GenBank/DDBJ databases">
        <authorList>
            <person name="Varghese N."/>
            <person name="Submissions S."/>
        </authorList>
    </citation>
    <scope>NUCLEOTIDE SEQUENCE [LARGE SCALE GENOMIC DNA]</scope>
    <source>
        <strain evidence="5">DSM 44671</strain>
    </source>
</reference>